<dbReference type="EMBL" id="JBHUPD010000004">
    <property type="protein sequence ID" value="MFD2874651.1"/>
    <property type="molecule type" value="Genomic_DNA"/>
</dbReference>
<sequence length="42" mass="4870">MSIVVNPHNQQEESKLLAFLDSMKYDYVKEDDTDNLLLGDKL</sequence>
<reference evidence="2" key="1">
    <citation type="journal article" date="2019" name="Int. J. Syst. Evol. Microbiol.">
        <title>The Global Catalogue of Microorganisms (GCM) 10K type strain sequencing project: providing services to taxonomists for standard genome sequencing and annotation.</title>
        <authorList>
            <consortium name="The Broad Institute Genomics Platform"/>
            <consortium name="The Broad Institute Genome Sequencing Center for Infectious Disease"/>
            <person name="Wu L."/>
            <person name="Ma J."/>
        </authorList>
    </citation>
    <scope>NUCLEOTIDE SEQUENCE [LARGE SCALE GENOMIC DNA]</scope>
    <source>
        <strain evidence="2">KCTC 22437</strain>
    </source>
</reference>
<gene>
    <name evidence="1" type="ORF">ACFS5N_19355</name>
</gene>
<dbReference type="Proteomes" id="UP001597557">
    <property type="component" value="Unassembled WGS sequence"/>
</dbReference>
<evidence type="ECO:0000313" key="2">
    <source>
        <dbReference type="Proteomes" id="UP001597557"/>
    </source>
</evidence>
<evidence type="ECO:0000313" key="1">
    <source>
        <dbReference type="EMBL" id="MFD2874651.1"/>
    </source>
</evidence>
<proteinExistence type="predicted"/>
<name>A0ABW5YIM4_9SPHI</name>
<dbReference type="RefSeq" id="WP_377189736.1">
    <property type="nucleotide sequence ID" value="NZ_JBHUPD010000004.1"/>
</dbReference>
<comment type="caution">
    <text evidence="1">The sequence shown here is derived from an EMBL/GenBank/DDBJ whole genome shotgun (WGS) entry which is preliminary data.</text>
</comment>
<organism evidence="1 2">
    <name type="scientific">Mucilaginibacter ximonensis</name>
    <dbReference type="NCBI Taxonomy" id="538021"/>
    <lineage>
        <taxon>Bacteria</taxon>
        <taxon>Pseudomonadati</taxon>
        <taxon>Bacteroidota</taxon>
        <taxon>Sphingobacteriia</taxon>
        <taxon>Sphingobacteriales</taxon>
        <taxon>Sphingobacteriaceae</taxon>
        <taxon>Mucilaginibacter</taxon>
    </lineage>
</organism>
<keyword evidence="2" id="KW-1185">Reference proteome</keyword>
<accession>A0ABW5YIM4</accession>
<protein>
    <submittedName>
        <fullName evidence="1">Uncharacterized protein</fullName>
    </submittedName>
</protein>